<proteinExistence type="predicted"/>
<organism evidence="1">
    <name type="scientific">Thermodesulfovibrio autotrophicus</name>
    <dbReference type="NCBI Taxonomy" id="3118333"/>
    <lineage>
        <taxon>Bacteria</taxon>
        <taxon>Pseudomonadati</taxon>
        <taxon>Nitrospirota</taxon>
        <taxon>Thermodesulfovibrionia</taxon>
        <taxon>Thermodesulfovibrionales</taxon>
        <taxon>Thermodesulfovibrionaceae</taxon>
        <taxon>Thermodesulfovibrio</taxon>
    </lineage>
</organism>
<dbReference type="AlphaFoldDB" id="A0AAU8GXP2"/>
<sequence>MVEGFVRDNFLFFYIDKETIGLEMKLLSQIVQQYGEPIILGPMIALKPLSGDPQEILSSVIKEFQILWDEYKKIRSKMDW</sequence>
<reference evidence="1" key="1">
    <citation type="submission" date="2024-01" db="EMBL/GenBank/DDBJ databases">
        <title>The first autotrophic representatives of the genus Thermodesulfovibrio.</title>
        <authorList>
            <person name="Maltseva A.I."/>
            <person name="Elcheninov A.G."/>
            <person name="Kublanov I.V."/>
            <person name="Lebedinsky A.V."/>
            <person name="Frolov E.N."/>
        </authorList>
    </citation>
    <scope>NUCLEOTIDE SEQUENCE</scope>
    <source>
        <strain evidence="1">3907-1M</strain>
    </source>
</reference>
<gene>
    <name evidence="1" type="ORF">V4D30_00810</name>
</gene>
<dbReference type="RefSeq" id="WP_353684356.1">
    <property type="nucleotide sequence ID" value="NZ_CP144373.1"/>
</dbReference>
<accession>A0AAU8GXP2</accession>
<name>A0AAU8GXP2_9BACT</name>
<protein>
    <submittedName>
        <fullName evidence="1">Uncharacterized protein</fullName>
    </submittedName>
</protein>
<evidence type="ECO:0000313" key="1">
    <source>
        <dbReference type="EMBL" id="XCH46833.1"/>
    </source>
</evidence>
<dbReference type="KEGG" id="taut:V4D30_00810"/>
<dbReference type="EMBL" id="CP144373">
    <property type="protein sequence ID" value="XCH46833.1"/>
    <property type="molecule type" value="Genomic_DNA"/>
</dbReference>